<evidence type="ECO:0000256" key="1">
    <source>
        <dbReference type="ARBA" id="ARBA00001970"/>
    </source>
</evidence>
<keyword evidence="8" id="KW-0249">Electron transport</keyword>
<evidence type="ECO:0000313" key="17">
    <source>
        <dbReference type="Proteomes" id="UP000319980"/>
    </source>
</evidence>
<keyword evidence="9 14" id="KW-1133">Transmembrane helix</keyword>
<dbReference type="InterPro" id="IPR052168">
    <property type="entry name" value="Cytochrome_b561_oxidase"/>
</dbReference>
<comment type="subcellular location">
    <subcellularLocation>
        <location evidence="2">Cell membrane</location>
        <topology evidence="2">Multi-pass membrane protein</topology>
    </subcellularLocation>
</comment>
<feature type="transmembrane region" description="Helical" evidence="14">
    <location>
        <begin position="143"/>
        <end position="164"/>
    </location>
</feature>
<evidence type="ECO:0000256" key="2">
    <source>
        <dbReference type="ARBA" id="ARBA00004651"/>
    </source>
</evidence>
<dbReference type="PANTHER" id="PTHR30529">
    <property type="entry name" value="CYTOCHROME B561"/>
    <property type="match status" value="1"/>
</dbReference>
<dbReference type="PANTHER" id="PTHR30529:SF6">
    <property type="entry name" value="BLL0291 PROTEIN"/>
    <property type="match status" value="1"/>
</dbReference>
<evidence type="ECO:0000259" key="15">
    <source>
        <dbReference type="Pfam" id="PF01292"/>
    </source>
</evidence>
<evidence type="ECO:0000256" key="14">
    <source>
        <dbReference type="SAM" id="Phobius"/>
    </source>
</evidence>
<feature type="transmembrane region" description="Helical" evidence="14">
    <location>
        <begin position="14"/>
        <end position="37"/>
    </location>
</feature>
<keyword evidence="11 14" id="KW-0472">Membrane</keyword>
<evidence type="ECO:0000256" key="4">
    <source>
        <dbReference type="ARBA" id="ARBA00022475"/>
    </source>
</evidence>
<feature type="transmembrane region" description="Helical" evidence="14">
    <location>
        <begin position="43"/>
        <end position="65"/>
    </location>
</feature>
<evidence type="ECO:0000256" key="8">
    <source>
        <dbReference type="ARBA" id="ARBA00022982"/>
    </source>
</evidence>
<dbReference type="AlphaFoldDB" id="A0A5C5TZN8"/>
<dbReference type="EMBL" id="VOHK01000005">
    <property type="protein sequence ID" value="TWT19167.1"/>
    <property type="molecule type" value="Genomic_DNA"/>
</dbReference>
<gene>
    <name evidence="16" type="ORF">FQY83_12465</name>
</gene>
<dbReference type="GO" id="GO:0020037">
    <property type="term" value="F:heme binding"/>
    <property type="evidence" value="ECO:0007669"/>
    <property type="project" value="TreeGrafter"/>
</dbReference>
<name>A0A5C5TZN8_9GAMM</name>
<evidence type="ECO:0000256" key="13">
    <source>
        <dbReference type="SAM" id="MobiDB-lite"/>
    </source>
</evidence>
<evidence type="ECO:0000313" key="16">
    <source>
        <dbReference type="EMBL" id="TWT19167.1"/>
    </source>
</evidence>
<dbReference type="OrthoDB" id="1247465at2"/>
<dbReference type="GO" id="GO:0009055">
    <property type="term" value="F:electron transfer activity"/>
    <property type="evidence" value="ECO:0007669"/>
    <property type="project" value="InterPro"/>
</dbReference>
<keyword evidence="17" id="KW-1185">Reference proteome</keyword>
<feature type="region of interest" description="Disordered" evidence="13">
    <location>
        <begin position="182"/>
        <end position="206"/>
    </location>
</feature>
<proteinExistence type="inferred from homology"/>
<keyword evidence="10" id="KW-0408">Iron</keyword>
<sequence>MNAMRTSYSLTQRVLHWVMAALILAMLFIGVGMVATVSGKHQWLLAIHKPLGIAILLLAIVRLFVRLRNPSPPLPSDLPGLQRIAAHLSHWLLYALMIAMPLLGWAMLSAGGSPVMLASDLRLPAILPENALAFAWLRTAHGVLAYLLFFVFLAHLGAALYHALIRRDGVLRSMLGAARSRAEPASPDDRACSVGIGDPIAPTDEA</sequence>
<keyword evidence="6 14" id="KW-0812">Transmembrane</keyword>
<dbReference type="SUPFAM" id="SSF81342">
    <property type="entry name" value="Transmembrane di-heme cytochromes"/>
    <property type="match status" value="1"/>
</dbReference>
<evidence type="ECO:0000256" key="7">
    <source>
        <dbReference type="ARBA" id="ARBA00022723"/>
    </source>
</evidence>
<protein>
    <submittedName>
        <fullName evidence="16">Cytochrome b</fullName>
    </submittedName>
</protein>
<feature type="transmembrane region" description="Helical" evidence="14">
    <location>
        <begin position="91"/>
        <end position="108"/>
    </location>
</feature>
<comment type="cofactor">
    <cofactor evidence="1">
        <name>heme b</name>
        <dbReference type="ChEBI" id="CHEBI:60344"/>
    </cofactor>
</comment>
<comment type="similarity">
    <text evidence="12">Belongs to the cytochrome b561 family.</text>
</comment>
<dbReference type="GO" id="GO:0022904">
    <property type="term" value="P:respiratory electron transport chain"/>
    <property type="evidence" value="ECO:0007669"/>
    <property type="project" value="InterPro"/>
</dbReference>
<evidence type="ECO:0000256" key="3">
    <source>
        <dbReference type="ARBA" id="ARBA00022448"/>
    </source>
</evidence>
<evidence type="ECO:0000256" key="5">
    <source>
        <dbReference type="ARBA" id="ARBA00022617"/>
    </source>
</evidence>
<dbReference type="InterPro" id="IPR011577">
    <property type="entry name" value="Cyt_b561_bac/Ni-Hgenase"/>
</dbReference>
<keyword evidence="4" id="KW-1003">Cell membrane</keyword>
<reference evidence="16 17" key="1">
    <citation type="journal article" date="2008" name="Int. J. Syst. Evol. Microbiol.">
        <title>Luteimonas marina sp. nov., isolated from seawater.</title>
        <authorList>
            <person name="Baik K.S."/>
            <person name="Park S.C."/>
            <person name="Kim M.S."/>
            <person name="Kim E.M."/>
            <person name="Park C."/>
            <person name="Chun J."/>
            <person name="Seong C.N."/>
        </authorList>
    </citation>
    <scope>NUCLEOTIDE SEQUENCE [LARGE SCALE GENOMIC DNA]</scope>
    <source>
        <strain evidence="16 17">FR1330</strain>
    </source>
</reference>
<evidence type="ECO:0000256" key="9">
    <source>
        <dbReference type="ARBA" id="ARBA00022989"/>
    </source>
</evidence>
<keyword evidence="7" id="KW-0479">Metal-binding</keyword>
<evidence type="ECO:0000256" key="11">
    <source>
        <dbReference type="ARBA" id="ARBA00023136"/>
    </source>
</evidence>
<dbReference type="GO" id="GO:0005886">
    <property type="term" value="C:plasma membrane"/>
    <property type="evidence" value="ECO:0007669"/>
    <property type="project" value="UniProtKB-SubCell"/>
</dbReference>
<comment type="caution">
    <text evidence="16">The sequence shown here is derived from an EMBL/GenBank/DDBJ whole genome shotgun (WGS) entry which is preliminary data.</text>
</comment>
<feature type="domain" description="Cytochrome b561 bacterial/Ni-hydrogenase" evidence="15">
    <location>
        <begin position="8"/>
        <end position="176"/>
    </location>
</feature>
<dbReference type="GO" id="GO:0046872">
    <property type="term" value="F:metal ion binding"/>
    <property type="evidence" value="ECO:0007669"/>
    <property type="project" value="UniProtKB-KW"/>
</dbReference>
<keyword evidence="5" id="KW-0349">Heme</keyword>
<accession>A0A5C5TZN8</accession>
<dbReference type="Pfam" id="PF01292">
    <property type="entry name" value="Ni_hydr_CYTB"/>
    <property type="match status" value="1"/>
</dbReference>
<keyword evidence="3" id="KW-0813">Transport</keyword>
<evidence type="ECO:0000256" key="12">
    <source>
        <dbReference type="ARBA" id="ARBA00037975"/>
    </source>
</evidence>
<dbReference type="Proteomes" id="UP000319980">
    <property type="component" value="Unassembled WGS sequence"/>
</dbReference>
<dbReference type="Gene3D" id="1.20.950.20">
    <property type="entry name" value="Transmembrane di-heme cytochromes, Chain C"/>
    <property type="match status" value="1"/>
</dbReference>
<evidence type="ECO:0000256" key="10">
    <source>
        <dbReference type="ARBA" id="ARBA00023004"/>
    </source>
</evidence>
<evidence type="ECO:0000256" key="6">
    <source>
        <dbReference type="ARBA" id="ARBA00022692"/>
    </source>
</evidence>
<dbReference type="RefSeq" id="WP_146388283.1">
    <property type="nucleotide sequence ID" value="NZ_VOHK01000005.1"/>
</dbReference>
<dbReference type="InterPro" id="IPR016174">
    <property type="entry name" value="Di-haem_cyt_TM"/>
</dbReference>
<organism evidence="16 17">
    <name type="scientific">Luteimonas marina</name>
    <dbReference type="NCBI Taxonomy" id="488485"/>
    <lineage>
        <taxon>Bacteria</taxon>
        <taxon>Pseudomonadati</taxon>
        <taxon>Pseudomonadota</taxon>
        <taxon>Gammaproteobacteria</taxon>
        <taxon>Lysobacterales</taxon>
        <taxon>Lysobacteraceae</taxon>
        <taxon>Luteimonas</taxon>
    </lineage>
</organism>